<gene>
    <name evidence="2" type="ORF">ACFOWE_11605</name>
</gene>
<name>A0ABV8I6Z0_9ACTN</name>
<comment type="caution">
    <text evidence="2">The sequence shown here is derived from an EMBL/GenBank/DDBJ whole genome shotgun (WGS) entry which is preliminary data.</text>
</comment>
<proteinExistence type="predicted"/>
<keyword evidence="3" id="KW-1185">Reference proteome</keyword>
<protein>
    <submittedName>
        <fullName evidence="2">Uncharacterized protein</fullName>
    </submittedName>
</protein>
<dbReference type="Proteomes" id="UP001595850">
    <property type="component" value="Unassembled WGS sequence"/>
</dbReference>
<feature type="compositionally biased region" description="Basic residues" evidence="1">
    <location>
        <begin position="127"/>
        <end position="138"/>
    </location>
</feature>
<evidence type="ECO:0000256" key="1">
    <source>
        <dbReference type="SAM" id="MobiDB-lite"/>
    </source>
</evidence>
<feature type="region of interest" description="Disordered" evidence="1">
    <location>
        <begin position="98"/>
        <end position="138"/>
    </location>
</feature>
<evidence type="ECO:0000313" key="2">
    <source>
        <dbReference type="EMBL" id="MFC4058946.1"/>
    </source>
</evidence>
<evidence type="ECO:0000313" key="3">
    <source>
        <dbReference type="Proteomes" id="UP001595850"/>
    </source>
</evidence>
<dbReference type="RefSeq" id="WP_377287270.1">
    <property type="nucleotide sequence ID" value="NZ_JBHSBM010000016.1"/>
</dbReference>
<reference evidence="3" key="1">
    <citation type="journal article" date="2019" name="Int. J. Syst. Evol. Microbiol.">
        <title>The Global Catalogue of Microorganisms (GCM) 10K type strain sequencing project: providing services to taxonomists for standard genome sequencing and annotation.</title>
        <authorList>
            <consortium name="The Broad Institute Genomics Platform"/>
            <consortium name="The Broad Institute Genome Sequencing Center for Infectious Disease"/>
            <person name="Wu L."/>
            <person name="Ma J."/>
        </authorList>
    </citation>
    <scope>NUCLEOTIDE SEQUENCE [LARGE SCALE GENOMIC DNA]</scope>
    <source>
        <strain evidence="3">TBRC 4489</strain>
    </source>
</reference>
<feature type="compositionally biased region" description="Polar residues" evidence="1">
    <location>
        <begin position="110"/>
        <end position="125"/>
    </location>
</feature>
<dbReference type="EMBL" id="JBHSBM010000016">
    <property type="protein sequence ID" value="MFC4058946.1"/>
    <property type="molecule type" value="Genomic_DNA"/>
</dbReference>
<accession>A0ABV8I6Z0</accession>
<organism evidence="2 3">
    <name type="scientific">Planomonospora corallina</name>
    <dbReference type="NCBI Taxonomy" id="1806052"/>
    <lineage>
        <taxon>Bacteria</taxon>
        <taxon>Bacillati</taxon>
        <taxon>Actinomycetota</taxon>
        <taxon>Actinomycetes</taxon>
        <taxon>Streptosporangiales</taxon>
        <taxon>Streptosporangiaceae</taxon>
        <taxon>Planomonospora</taxon>
    </lineage>
</organism>
<sequence length="138" mass="14501">MAGRLPSAQVVGVDDDPLLPALAGGEHRVSASGHAELLRRAGFGPACPAPVDLIAADPAGPVVRPAPGTTGISRRTSLRTRAQGLPAVTEAATWHAAHPGCDRDARPHRTAQQIHDSSRVSTTRSAHYGHRPHRSRSR</sequence>